<evidence type="ECO:0000313" key="3">
    <source>
        <dbReference type="EMBL" id="KGI83076.1"/>
    </source>
</evidence>
<dbReference type="KEGG" id="aey:CDG81_01625"/>
<reference evidence="2 5" key="2">
    <citation type="submission" date="2017-08" db="EMBL/GenBank/DDBJ databases">
        <title>The complete genome sequence of moderately halophilic actinomycete Actinopolyspora erythraea YIM 90600, the producer of novel erythromycin, novel actinopolysporins A-C and tubercidin.</title>
        <authorList>
            <person name="Yin M."/>
            <person name="Tang S."/>
        </authorList>
    </citation>
    <scope>NUCLEOTIDE SEQUENCE [LARGE SCALE GENOMIC DNA]</scope>
    <source>
        <strain evidence="2 5">YIM 90600</strain>
    </source>
</reference>
<gene>
    <name evidence="2" type="ORF">CDG81_01625</name>
    <name evidence="3" type="ORF">IL38_00045</name>
</gene>
<evidence type="ECO:0000256" key="1">
    <source>
        <dbReference type="SAM" id="MobiDB-lite"/>
    </source>
</evidence>
<sequence>MRVRSDTVRCDVVRSGRTRPRSDPEILSVHFNSAAANRPRGRAIASREPERHGEAEQPAHPRVARRTDEAAGSPPDSPVEPPGNRTRRDGSGGSDLADRRARPERPRPRPRLDEPDRDR</sequence>
<evidence type="ECO:0000313" key="5">
    <source>
        <dbReference type="Proteomes" id="UP000215043"/>
    </source>
</evidence>
<dbReference type="EMBL" id="CP022752">
    <property type="protein sequence ID" value="ASU77226.1"/>
    <property type="molecule type" value="Genomic_DNA"/>
</dbReference>
<dbReference type="EMBL" id="JPMV01000001">
    <property type="protein sequence ID" value="KGI83076.1"/>
    <property type="molecule type" value="Genomic_DNA"/>
</dbReference>
<dbReference type="Proteomes" id="UP000215043">
    <property type="component" value="Chromosome"/>
</dbReference>
<evidence type="ECO:0000313" key="4">
    <source>
        <dbReference type="Proteomes" id="UP000029737"/>
    </source>
</evidence>
<dbReference type="Proteomes" id="UP000029737">
    <property type="component" value="Unassembled WGS sequence"/>
</dbReference>
<organism evidence="2 5">
    <name type="scientific">Actinopolyspora erythraea</name>
    <dbReference type="NCBI Taxonomy" id="414996"/>
    <lineage>
        <taxon>Bacteria</taxon>
        <taxon>Bacillati</taxon>
        <taxon>Actinomycetota</taxon>
        <taxon>Actinomycetes</taxon>
        <taxon>Actinopolysporales</taxon>
        <taxon>Actinopolysporaceae</taxon>
        <taxon>Actinopolyspora</taxon>
    </lineage>
</organism>
<dbReference type="AlphaFoldDB" id="A0A099DB24"/>
<feature type="compositionally biased region" description="Basic and acidic residues" evidence="1">
    <location>
        <begin position="45"/>
        <end position="69"/>
    </location>
</feature>
<keyword evidence="4" id="KW-1185">Reference proteome</keyword>
<feature type="region of interest" description="Disordered" evidence="1">
    <location>
        <begin position="1"/>
        <end position="119"/>
    </location>
</feature>
<accession>A0A099DB24</accession>
<proteinExistence type="predicted"/>
<name>A0A099DB24_9ACTN</name>
<feature type="compositionally biased region" description="Basic and acidic residues" evidence="1">
    <location>
        <begin position="86"/>
        <end position="119"/>
    </location>
</feature>
<feature type="compositionally biased region" description="Basic and acidic residues" evidence="1">
    <location>
        <begin position="1"/>
        <end position="24"/>
    </location>
</feature>
<reference evidence="3 4" key="1">
    <citation type="journal article" date="2014" name="PLoS ONE">
        <title>Identification and Characterization of a New Erythromycin Biosynthetic Gene Cluster in Actinopolyspora erythraea YIM90600, a Novel Erythronolide-Producing Halophilic Actinomycete Isolated from Salt Field.</title>
        <authorList>
            <person name="Chen D."/>
            <person name="Feng J."/>
            <person name="Huang L."/>
            <person name="Zhang Q."/>
            <person name="Wu J."/>
            <person name="Zhu X."/>
            <person name="Duan Y."/>
            <person name="Xu Z."/>
        </authorList>
    </citation>
    <scope>NUCLEOTIDE SEQUENCE [LARGE SCALE GENOMIC DNA]</scope>
    <source>
        <strain evidence="3 4">YIM90600</strain>
    </source>
</reference>
<protein>
    <submittedName>
        <fullName evidence="2">Uncharacterized protein</fullName>
    </submittedName>
</protein>
<dbReference type="HOGENOM" id="CLU_2056291_0_0_11"/>
<evidence type="ECO:0000313" key="2">
    <source>
        <dbReference type="EMBL" id="ASU77226.1"/>
    </source>
</evidence>